<dbReference type="Pfam" id="PF24092">
    <property type="entry name" value="DUF7373_C"/>
    <property type="match status" value="1"/>
</dbReference>
<proteinExistence type="predicted"/>
<feature type="domain" description="DUF7373" evidence="4">
    <location>
        <begin position="266"/>
        <end position="413"/>
    </location>
</feature>
<evidence type="ECO:0000313" key="5">
    <source>
        <dbReference type="EMBL" id="MCM6776137.1"/>
    </source>
</evidence>
<dbReference type="InterPro" id="IPR056463">
    <property type="entry name" value="DUF7373_C"/>
</dbReference>
<accession>A0A9X2IXL3</accession>
<dbReference type="Pfam" id="PF24088">
    <property type="entry name" value="DUF7373"/>
    <property type="match status" value="1"/>
</dbReference>
<feature type="region of interest" description="Disordered" evidence="1">
    <location>
        <begin position="351"/>
        <end position="370"/>
    </location>
</feature>
<sequence>MNNRSGFGATVRRIGCAIVALAVGATIAGCGSQTSGTATAGEIDVRTLDVGKYPTDPLDLRYTYENGMLDGRKLAVMRLADHVASGPQLDSRFAYGTGAIPILTADDAIRLLADVNGPVVTRNGMMFGFAAGTTDQKPTEEGKAPPNSSFTTVVVLQFPDEQAASRAAAEIAETDFAVAADRNQRVELPKFPQAHTHWRPTVATIGSTIARGNYVVNLYLGLPSPDGKALADLAEQIYAVQLPLLDALPPLNREGILRMPYDPDAMLLRTLNPEGTGAPDFQDQAAFTDRGFLHQVGPQQWWRSALTDTGVDRVSVSRHHGPGSVAVVYRARDDAAANQLRDKLFENSYTAPADAPRTVPNARCGEEKSSTSWKTKRYRCAVSYRRHAATVTADQLADVHQRAAAQYALLANSR</sequence>
<protein>
    <submittedName>
        <fullName evidence="5">Uncharacterized protein</fullName>
    </submittedName>
</protein>
<name>A0A9X2IXL3_9NOCA</name>
<feature type="signal peptide" evidence="2">
    <location>
        <begin position="1"/>
        <end position="28"/>
    </location>
</feature>
<evidence type="ECO:0000259" key="3">
    <source>
        <dbReference type="Pfam" id="PF24088"/>
    </source>
</evidence>
<keyword evidence="6" id="KW-1185">Reference proteome</keyword>
<organism evidence="5 6">
    <name type="scientific">Nocardia pulmonis</name>
    <dbReference type="NCBI Taxonomy" id="2951408"/>
    <lineage>
        <taxon>Bacteria</taxon>
        <taxon>Bacillati</taxon>
        <taxon>Actinomycetota</taxon>
        <taxon>Actinomycetes</taxon>
        <taxon>Mycobacteriales</taxon>
        <taxon>Nocardiaceae</taxon>
        <taxon>Nocardia</taxon>
    </lineage>
</organism>
<gene>
    <name evidence="5" type="ORF">NDR86_21875</name>
</gene>
<evidence type="ECO:0000256" key="2">
    <source>
        <dbReference type="SAM" id="SignalP"/>
    </source>
</evidence>
<feature type="domain" description="DUF7373" evidence="3">
    <location>
        <begin position="66"/>
        <end position="260"/>
    </location>
</feature>
<evidence type="ECO:0000313" key="6">
    <source>
        <dbReference type="Proteomes" id="UP001139157"/>
    </source>
</evidence>
<evidence type="ECO:0000256" key="1">
    <source>
        <dbReference type="SAM" id="MobiDB-lite"/>
    </source>
</evidence>
<dbReference type="InterPro" id="IPR055797">
    <property type="entry name" value="DUF7373"/>
</dbReference>
<feature type="chain" id="PRO_5040823299" evidence="2">
    <location>
        <begin position="29"/>
        <end position="414"/>
    </location>
</feature>
<dbReference type="RefSeq" id="WP_251914446.1">
    <property type="nucleotide sequence ID" value="NZ_JAMRXG010000009.1"/>
</dbReference>
<dbReference type="AlphaFoldDB" id="A0A9X2IXL3"/>
<keyword evidence="2" id="KW-0732">Signal</keyword>
<dbReference type="PROSITE" id="PS51257">
    <property type="entry name" value="PROKAR_LIPOPROTEIN"/>
    <property type="match status" value="1"/>
</dbReference>
<evidence type="ECO:0000259" key="4">
    <source>
        <dbReference type="Pfam" id="PF24092"/>
    </source>
</evidence>
<dbReference type="EMBL" id="JAMRXG010000009">
    <property type="protein sequence ID" value="MCM6776137.1"/>
    <property type="molecule type" value="Genomic_DNA"/>
</dbReference>
<dbReference type="Proteomes" id="UP001139157">
    <property type="component" value="Unassembled WGS sequence"/>
</dbReference>
<comment type="caution">
    <text evidence="5">The sequence shown here is derived from an EMBL/GenBank/DDBJ whole genome shotgun (WGS) entry which is preliminary data.</text>
</comment>
<reference evidence="5" key="1">
    <citation type="submission" date="2022-06" db="EMBL/GenBank/DDBJ databases">
        <title>Novel species in genus nocardia.</title>
        <authorList>
            <person name="Li F."/>
        </authorList>
    </citation>
    <scope>NUCLEOTIDE SEQUENCE</scope>
    <source>
        <strain evidence="5">CDC141</strain>
    </source>
</reference>